<dbReference type="Pfam" id="PF16849">
    <property type="entry name" value="Glyco_transf_88"/>
    <property type="match status" value="1"/>
</dbReference>
<dbReference type="RefSeq" id="WP_075067317.1">
    <property type="nucleotide sequence ID" value="NZ_LKAJ02000001.1"/>
</dbReference>
<dbReference type="EMBL" id="LKAJ01000015">
    <property type="protein sequence ID" value="KRG19736.1"/>
    <property type="molecule type" value="Genomic_DNA"/>
</dbReference>
<sequence length="268" mass="31330">MWHINTQKYLRVWFSQESHIFLDIENQYRLVGIRQLHEAADFTFIYSSVCLSNKANRELTFFCQQNNINSINFDTDIRQMLEHRFDVKLYEYIQKELSLFCHGSNKDLFAAMQCVPLILPVSEKFGIFSNFQSSIDFRHVPKIMKVLAPILLPHENISKMGVITDPNVNNNLLMMAIDEDNPDILCVEATNTMRQLQEQLINTYSQNNDLSISLSKIGFLRQKPQDKIEIVHEITNDHHHCITHAIKSNLIDHINLPDNFPLIYHDDI</sequence>
<dbReference type="AlphaFoldDB" id="A0A0Q9YUL0"/>
<feature type="domain" description="Lgt1 glycosyltransferase" evidence="1">
    <location>
        <begin position="3"/>
        <end position="112"/>
    </location>
</feature>
<reference evidence="3" key="2">
    <citation type="journal article" date="2016" name="Genome Announc.">
        <title>Draft Genome Sequences of Two Novel Amoeba-Resistant Intranuclear Bacteria, 'Candidatus Berkiella cookevillensis' and 'Candidatus Berkiella aquae'.</title>
        <authorList>
            <person name="Mehari Y.T."/>
            <person name="Arivett B.A."/>
            <person name="Farone A.L."/>
            <person name="Gunderson J.H."/>
            <person name="Farone M.B."/>
        </authorList>
    </citation>
    <scope>NUCLEOTIDE SEQUENCE</scope>
    <source>
        <strain evidence="3">HT99</strain>
    </source>
</reference>
<reference evidence="3" key="3">
    <citation type="submission" date="2021-06" db="EMBL/GenBank/DDBJ databases">
        <title>Genomic Description and Analysis of Intracellular Bacteria, Candidatus Berkiella cookevillensis and Candidatus Berkiella aquae.</title>
        <authorList>
            <person name="Kidane D.T."/>
            <person name="Mehari Y.T."/>
            <person name="Rice F.C."/>
            <person name="Arivett B.A."/>
            <person name="Farone A.L."/>
            <person name="Berk S.G."/>
            <person name="Farone M.B."/>
        </authorList>
    </citation>
    <scope>NUCLEOTIDE SEQUENCE</scope>
    <source>
        <strain evidence="3">HT99</strain>
    </source>
</reference>
<keyword evidence="4" id="KW-1185">Reference proteome</keyword>
<gene>
    <name evidence="3" type="ORF">HT99x_005095</name>
    <name evidence="2" type="ORF">HT99x_02715</name>
</gene>
<evidence type="ECO:0000313" key="2">
    <source>
        <dbReference type="EMBL" id="KRG19736.1"/>
    </source>
</evidence>
<proteinExistence type="predicted"/>
<dbReference type="OrthoDB" id="5649302at2"/>
<evidence type="ECO:0000313" key="3">
    <source>
        <dbReference type="EMBL" id="MCS5710797.1"/>
    </source>
</evidence>
<dbReference type="EMBL" id="LKAJ02000001">
    <property type="protein sequence ID" value="MCS5710797.1"/>
    <property type="molecule type" value="Genomic_DNA"/>
</dbReference>
<protein>
    <recommendedName>
        <fullName evidence="1">Lgt1 glycosyltransferase domain-containing protein</fullName>
    </recommendedName>
</protein>
<accession>A0A0Q9YUL0</accession>
<dbReference type="InterPro" id="IPR031757">
    <property type="entry name" value="Lgt1_Glycosyltransf"/>
</dbReference>
<evidence type="ECO:0000259" key="1">
    <source>
        <dbReference type="Pfam" id="PF16849"/>
    </source>
</evidence>
<name>A0A0Q9YUL0_9GAMM</name>
<evidence type="ECO:0000313" key="4">
    <source>
        <dbReference type="Proteomes" id="UP000051497"/>
    </source>
</evidence>
<dbReference type="Proteomes" id="UP000051497">
    <property type="component" value="Unassembled WGS sequence"/>
</dbReference>
<reference evidence="2" key="1">
    <citation type="submission" date="2015-09" db="EMBL/GenBank/DDBJ databases">
        <title>Draft Genome Sequences of Two Novel Amoeba-resistant Intranuclear Bacteria, Candidatus Berkiella cookevillensis and Candidatus Berkiella aquae.</title>
        <authorList>
            <person name="Mehari Y.T."/>
            <person name="Arivett B.A."/>
            <person name="Farone A.L."/>
            <person name="Gunderson J.H."/>
            <person name="Farone M.B."/>
        </authorList>
    </citation>
    <scope>NUCLEOTIDE SEQUENCE [LARGE SCALE GENOMIC DNA]</scope>
    <source>
        <strain evidence="2">HT99</strain>
    </source>
</reference>
<dbReference type="STRING" id="295108.HT99x_02715"/>
<organism evidence="2">
    <name type="scientific">Candidatus Berkiella aquae</name>
    <dbReference type="NCBI Taxonomy" id="295108"/>
    <lineage>
        <taxon>Bacteria</taxon>
        <taxon>Pseudomonadati</taxon>
        <taxon>Pseudomonadota</taxon>
        <taxon>Gammaproteobacteria</taxon>
        <taxon>Candidatus Berkiellales</taxon>
        <taxon>Candidatus Berkiellaceae</taxon>
        <taxon>Candidatus Berkiella</taxon>
    </lineage>
</organism>
<comment type="caution">
    <text evidence="2">The sequence shown here is derived from an EMBL/GenBank/DDBJ whole genome shotgun (WGS) entry which is preliminary data.</text>
</comment>